<dbReference type="InterPro" id="IPR007499">
    <property type="entry name" value="ERF_bacteria_virus"/>
</dbReference>
<evidence type="ECO:0000313" key="2">
    <source>
        <dbReference type="EMBL" id="KKL85869.1"/>
    </source>
</evidence>
<dbReference type="EMBL" id="LAZR01021279">
    <property type="protein sequence ID" value="KKL85869.1"/>
    <property type="molecule type" value="Genomic_DNA"/>
</dbReference>
<sequence>MPAKPSLNLHQRLHAAMGEVKYIQKDSTITLKTGGRFKVITHDAVTAKVRPALLKQSIIYYPIEIIRTQVGNRTDVDLKVRFVNIDNPEDFIDVPGIASAITNEDKGPGMAVSYAVKYCLLKALGLETGEDADLAGGEGKVAKVDPRDGAGVPAPEEISLDLISPIGEVEETFSDAGKYMTELANRVKDDGRYWETNGYNVDWIKENLPQYKKWIHKLCKLGDAAWKNYLAAQEEAKAGPKTMVRPPSDDPLDDPPTEAQSAEEAVDLTDIPPAMDRRAKFQLLSPKGKTRRSQMPRNSSEP</sequence>
<protein>
    <submittedName>
        <fullName evidence="2">Uncharacterized protein</fullName>
    </submittedName>
</protein>
<name>A0A0F9FHK6_9ZZZZ</name>
<feature type="region of interest" description="Disordered" evidence="1">
    <location>
        <begin position="236"/>
        <end position="302"/>
    </location>
</feature>
<gene>
    <name evidence="2" type="ORF">LCGC14_1950410</name>
</gene>
<comment type="caution">
    <text evidence="2">The sequence shown here is derived from an EMBL/GenBank/DDBJ whole genome shotgun (WGS) entry which is preliminary data.</text>
</comment>
<dbReference type="Pfam" id="PF04404">
    <property type="entry name" value="ERF"/>
    <property type="match status" value="1"/>
</dbReference>
<dbReference type="AlphaFoldDB" id="A0A0F9FHK6"/>
<evidence type="ECO:0000256" key="1">
    <source>
        <dbReference type="SAM" id="MobiDB-lite"/>
    </source>
</evidence>
<proteinExistence type="predicted"/>
<accession>A0A0F9FHK6</accession>
<reference evidence="2" key="1">
    <citation type="journal article" date="2015" name="Nature">
        <title>Complex archaea that bridge the gap between prokaryotes and eukaryotes.</title>
        <authorList>
            <person name="Spang A."/>
            <person name="Saw J.H."/>
            <person name="Jorgensen S.L."/>
            <person name="Zaremba-Niedzwiedzka K."/>
            <person name="Martijn J."/>
            <person name="Lind A.E."/>
            <person name="van Eijk R."/>
            <person name="Schleper C."/>
            <person name="Guy L."/>
            <person name="Ettema T.J."/>
        </authorList>
    </citation>
    <scope>NUCLEOTIDE SEQUENCE</scope>
</reference>
<organism evidence="2">
    <name type="scientific">marine sediment metagenome</name>
    <dbReference type="NCBI Taxonomy" id="412755"/>
    <lineage>
        <taxon>unclassified sequences</taxon>
        <taxon>metagenomes</taxon>
        <taxon>ecological metagenomes</taxon>
    </lineage>
</organism>